<sequence length="294" mass="34142">MVRTKTRPQTLEERFPKDKYPNGPPKFNPKTGSVFNNVIFNDHAGKPALMSWWNSGDKRTLPPLASWVFYMVHPDVPRNFDGCAFQSDLEDTQTLCRGGPFRYEFFFLPGATAEECHAHYCKEMEARGTIWRQIRKVKRAINFKKRENAKVAEDDLVQESVPDQESTSDQDATANNQLPGLVWPKYDSDCYFISYRGWFFMYPDADINCRGAAGEARDVYLVRFDPIPQDWAEDEVIRFDPMKHPVYAKRMKARVTEVSEHGLVGWMETRKVSHWQEEANHATSEALELGWESW</sequence>
<proteinExistence type="predicted"/>
<accession>A0A9P9DSJ1</accession>
<feature type="region of interest" description="Disordered" evidence="1">
    <location>
        <begin position="1"/>
        <end position="24"/>
    </location>
</feature>
<feature type="compositionally biased region" description="Basic and acidic residues" evidence="1">
    <location>
        <begin position="10"/>
        <end position="20"/>
    </location>
</feature>
<reference evidence="2" key="1">
    <citation type="journal article" date="2021" name="Nat. Commun.">
        <title>Genetic determinants of endophytism in the Arabidopsis root mycobiome.</title>
        <authorList>
            <person name="Mesny F."/>
            <person name="Miyauchi S."/>
            <person name="Thiergart T."/>
            <person name="Pickel B."/>
            <person name="Atanasova L."/>
            <person name="Karlsson M."/>
            <person name="Huettel B."/>
            <person name="Barry K.W."/>
            <person name="Haridas S."/>
            <person name="Chen C."/>
            <person name="Bauer D."/>
            <person name="Andreopoulos W."/>
            <person name="Pangilinan J."/>
            <person name="LaButti K."/>
            <person name="Riley R."/>
            <person name="Lipzen A."/>
            <person name="Clum A."/>
            <person name="Drula E."/>
            <person name="Henrissat B."/>
            <person name="Kohler A."/>
            <person name="Grigoriev I.V."/>
            <person name="Martin F.M."/>
            <person name="Hacquard S."/>
        </authorList>
    </citation>
    <scope>NUCLEOTIDE SEQUENCE</scope>
    <source>
        <strain evidence="2">MPI-CAGE-AT-0021</strain>
    </source>
</reference>
<dbReference type="AlphaFoldDB" id="A0A9P9DSJ1"/>
<name>A0A9P9DSJ1_9HYPO</name>
<protein>
    <submittedName>
        <fullName evidence="2">Uncharacterized protein</fullName>
    </submittedName>
</protein>
<comment type="caution">
    <text evidence="2">The sequence shown here is derived from an EMBL/GenBank/DDBJ whole genome shotgun (WGS) entry which is preliminary data.</text>
</comment>
<evidence type="ECO:0000313" key="2">
    <source>
        <dbReference type="EMBL" id="KAH7124945.1"/>
    </source>
</evidence>
<dbReference type="Proteomes" id="UP000717696">
    <property type="component" value="Unassembled WGS sequence"/>
</dbReference>
<feature type="compositionally biased region" description="Polar residues" evidence="1">
    <location>
        <begin position="161"/>
        <end position="174"/>
    </location>
</feature>
<evidence type="ECO:0000256" key="1">
    <source>
        <dbReference type="SAM" id="MobiDB-lite"/>
    </source>
</evidence>
<gene>
    <name evidence="2" type="ORF">B0J13DRAFT_565912</name>
</gene>
<organism evidence="2 3">
    <name type="scientific">Dactylonectria estremocensis</name>
    <dbReference type="NCBI Taxonomy" id="1079267"/>
    <lineage>
        <taxon>Eukaryota</taxon>
        <taxon>Fungi</taxon>
        <taxon>Dikarya</taxon>
        <taxon>Ascomycota</taxon>
        <taxon>Pezizomycotina</taxon>
        <taxon>Sordariomycetes</taxon>
        <taxon>Hypocreomycetidae</taxon>
        <taxon>Hypocreales</taxon>
        <taxon>Nectriaceae</taxon>
        <taxon>Dactylonectria</taxon>
    </lineage>
</organism>
<dbReference type="OrthoDB" id="5402033at2759"/>
<keyword evidence="3" id="KW-1185">Reference proteome</keyword>
<evidence type="ECO:0000313" key="3">
    <source>
        <dbReference type="Proteomes" id="UP000717696"/>
    </source>
</evidence>
<dbReference type="EMBL" id="JAGMUU010000024">
    <property type="protein sequence ID" value="KAH7124945.1"/>
    <property type="molecule type" value="Genomic_DNA"/>
</dbReference>
<feature type="region of interest" description="Disordered" evidence="1">
    <location>
        <begin position="154"/>
        <end position="174"/>
    </location>
</feature>